<dbReference type="EMBL" id="FQZQ01000024">
    <property type="protein sequence ID" value="SHK28422.1"/>
    <property type="molecule type" value="Genomic_DNA"/>
</dbReference>
<proteinExistence type="predicted"/>
<evidence type="ECO:0000313" key="2">
    <source>
        <dbReference type="Proteomes" id="UP000183982"/>
    </source>
</evidence>
<keyword evidence="2" id="KW-1185">Reference proteome</keyword>
<dbReference type="AlphaFoldDB" id="A0A1M6R7J9"/>
<evidence type="ECO:0000313" key="1">
    <source>
        <dbReference type="EMBL" id="SHK28422.1"/>
    </source>
</evidence>
<name>A0A1M6R7J9_9RHOB</name>
<accession>A0A1M6R7J9</accession>
<dbReference type="Proteomes" id="UP000183982">
    <property type="component" value="Unassembled WGS sequence"/>
</dbReference>
<sequence>MPRAVAVDDERVRLFGLTFHGDSFLYQNDLNTNVWSVLLENEKRDSRTYLVNTSTGDS</sequence>
<dbReference type="RefSeq" id="WP_175556960.1">
    <property type="nucleotide sequence ID" value="NZ_FQZQ01000024.1"/>
</dbReference>
<organism evidence="1 2">
    <name type="scientific">Shimia gijangensis</name>
    <dbReference type="NCBI Taxonomy" id="1470563"/>
    <lineage>
        <taxon>Bacteria</taxon>
        <taxon>Pseudomonadati</taxon>
        <taxon>Pseudomonadota</taxon>
        <taxon>Alphaproteobacteria</taxon>
        <taxon>Rhodobacterales</taxon>
        <taxon>Roseobacteraceae</taxon>
    </lineage>
</organism>
<protein>
    <submittedName>
        <fullName evidence="1">Uncharacterized protein</fullName>
    </submittedName>
</protein>
<reference evidence="2" key="1">
    <citation type="submission" date="2016-11" db="EMBL/GenBank/DDBJ databases">
        <authorList>
            <person name="Varghese N."/>
            <person name="Submissions S."/>
        </authorList>
    </citation>
    <scope>NUCLEOTIDE SEQUENCE [LARGE SCALE GENOMIC DNA]</scope>
    <source>
        <strain evidence="2">DSM 100564</strain>
    </source>
</reference>
<gene>
    <name evidence="1" type="ORF">SAMN05444000_12437</name>
</gene>